<keyword evidence="1" id="KW-1133">Transmembrane helix</keyword>
<keyword evidence="1" id="KW-0812">Transmembrane</keyword>
<feature type="transmembrane region" description="Helical" evidence="1">
    <location>
        <begin position="13"/>
        <end position="35"/>
    </location>
</feature>
<dbReference type="RefSeq" id="WP_213112475.1">
    <property type="nucleotide sequence ID" value="NZ_JAGYPJ010000001.1"/>
</dbReference>
<dbReference type="EMBL" id="JAGYPJ010000001">
    <property type="protein sequence ID" value="MBS4202059.1"/>
    <property type="molecule type" value="Genomic_DNA"/>
</dbReference>
<dbReference type="Pfam" id="PF04892">
    <property type="entry name" value="VanZ"/>
    <property type="match status" value="1"/>
</dbReference>
<feature type="transmembrane region" description="Helical" evidence="1">
    <location>
        <begin position="127"/>
        <end position="152"/>
    </location>
</feature>
<organism evidence="3 4">
    <name type="scientific">Lederbergia citrisecunda</name>
    <dbReference type="NCBI Taxonomy" id="2833583"/>
    <lineage>
        <taxon>Bacteria</taxon>
        <taxon>Bacillati</taxon>
        <taxon>Bacillota</taxon>
        <taxon>Bacilli</taxon>
        <taxon>Bacillales</taxon>
        <taxon>Bacillaceae</taxon>
        <taxon>Lederbergia</taxon>
    </lineage>
</organism>
<feature type="transmembrane region" description="Helical" evidence="1">
    <location>
        <begin position="187"/>
        <end position="209"/>
    </location>
</feature>
<gene>
    <name evidence="3" type="ORF">KHA93_20840</name>
</gene>
<protein>
    <submittedName>
        <fullName evidence="3">VanZ family protein</fullName>
    </submittedName>
</protein>
<sequence length="463" mass="53811">MRLQEIMSIVKEYFLLALIAVMVLGFIFFLGYFIVYRKLLGGKRRLSRKHLLLGGLFTGYVIMVIGVTFLNRDSSYPGGINVSFLSSYREAWYSFSVRNWQFVYLNIFMFVPFGILFPLLHTRFQKTVWTIGIAALFTLSIECVQLITGYGVFEVDDLINNLLGAIIGYGIIMGSITIRKKGIKRSFVYFSPLLLVVILSGSMFAYYYLKDFGNLSIMPNYKINMENTTITIDVQLDDHRRKVPVYKAPGYTKGSADEFVTDFFKRMNIDAMNKEVISYPDEGVYWIRDEISYNIWFRFLDGSYSYSDFSSFDEDKELKDVDEETLKENLAKFGIDVPQDSLFQKVDTGIYEWTLDKKVIENQLIDGSLTVDYYNDDTVKRLDNHLITYNKVKDVQIKSEQEAYKEILDGKFKYYPENNMIETLHIDKVEVSYYLDSKGYYQPVYAFHSTVDGREMTIFISGL</sequence>
<dbReference type="PANTHER" id="PTHR36834">
    <property type="entry name" value="MEMBRANE PROTEIN-RELATED"/>
    <property type="match status" value="1"/>
</dbReference>
<proteinExistence type="predicted"/>
<dbReference type="PANTHER" id="PTHR36834:SF1">
    <property type="entry name" value="INTEGRAL MEMBRANE PROTEIN"/>
    <property type="match status" value="1"/>
</dbReference>
<comment type="caution">
    <text evidence="3">The sequence shown here is derived from an EMBL/GenBank/DDBJ whole genome shotgun (WGS) entry which is preliminary data.</text>
</comment>
<dbReference type="InterPro" id="IPR053150">
    <property type="entry name" value="Teicoplanin_resist-assoc"/>
</dbReference>
<keyword evidence="4" id="KW-1185">Reference proteome</keyword>
<feature type="domain" description="VanZ-like" evidence="2">
    <location>
        <begin position="57"/>
        <end position="173"/>
    </location>
</feature>
<name>A0A942TTT2_9BACI</name>
<dbReference type="Proteomes" id="UP000682713">
    <property type="component" value="Unassembled WGS sequence"/>
</dbReference>
<evidence type="ECO:0000313" key="4">
    <source>
        <dbReference type="Proteomes" id="UP000682713"/>
    </source>
</evidence>
<dbReference type="AlphaFoldDB" id="A0A942TTT2"/>
<dbReference type="InterPro" id="IPR006976">
    <property type="entry name" value="VanZ-like"/>
</dbReference>
<accession>A0A942TTT2</accession>
<reference evidence="3 4" key="1">
    <citation type="submission" date="2021-05" db="EMBL/GenBank/DDBJ databases">
        <title>Novel Bacillus species.</title>
        <authorList>
            <person name="Liu G."/>
        </authorList>
    </citation>
    <scope>NUCLEOTIDE SEQUENCE [LARGE SCALE GENOMIC DNA]</scope>
    <source>
        <strain evidence="3 4">FJAT-49732</strain>
    </source>
</reference>
<keyword evidence="1" id="KW-0472">Membrane</keyword>
<evidence type="ECO:0000256" key="1">
    <source>
        <dbReference type="SAM" id="Phobius"/>
    </source>
</evidence>
<feature type="transmembrane region" description="Helical" evidence="1">
    <location>
        <begin position="102"/>
        <end position="120"/>
    </location>
</feature>
<evidence type="ECO:0000259" key="2">
    <source>
        <dbReference type="Pfam" id="PF04892"/>
    </source>
</evidence>
<evidence type="ECO:0000313" key="3">
    <source>
        <dbReference type="EMBL" id="MBS4202059.1"/>
    </source>
</evidence>
<feature type="transmembrane region" description="Helical" evidence="1">
    <location>
        <begin position="51"/>
        <end position="70"/>
    </location>
</feature>
<feature type="transmembrane region" description="Helical" evidence="1">
    <location>
        <begin position="158"/>
        <end position="178"/>
    </location>
</feature>